<dbReference type="GO" id="GO:0005667">
    <property type="term" value="C:transcription regulator complex"/>
    <property type="evidence" value="ECO:0007669"/>
    <property type="project" value="TreeGrafter"/>
</dbReference>
<name>A0AAV5TUU3_9BILA</name>
<dbReference type="PROSITE" id="PS51029">
    <property type="entry name" value="MADF"/>
    <property type="match status" value="1"/>
</dbReference>
<gene>
    <name evidence="3" type="ORF">PENTCL1PPCAC_19939</name>
</gene>
<proteinExistence type="predicted"/>
<dbReference type="InterPro" id="IPR039353">
    <property type="entry name" value="TF_Adf1"/>
</dbReference>
<dbReference type="EMBL" id="BTSX01000004">
    <property type="protein sequence ID" value="GMS97764.1"/>
    <property type="molecule type" value="Genomic_DNA"/>
</dbReference>
<accession>A0AAV5TUU3</accession>
<feature type="region of interest" description="Disordered" evidence="1">
    <location>
        <begin position="378"/>
        <end position="397"/>
    </location>
</feature>
<dbReference type="PANTHER" id="PTHR12243:SF67">
    <property type="entry name" value="COREPRESSOR OF PANGOLIN, ISOFORM A-RELATED"/>
    <property type="match status" value="1"/>
</dbReference>
<evidence type="ECO:0000313" key="4">
    <source>
        <dbReference type="Proteomes" id="UP001432027"/>
    </source>
</evidence>
<dbReference type="Pfam" id="PF10545">
    <property type="entry name" value="MADF_DNA_bdg"/>
    <property type="match status" value="1"/>
</dbReference>
<evidence type="ECO:0000259" key="2">
    <source>
        <dbReference type="PROSITE" id="PS51029"/>
    </source>
</evidence>
<evidence type="ECO:0000256" key="1">
    <source>
        <dbReference type="SAM" id="MobiDB-lite"/>
    </source>
</evidence>
<dbReference type="Proteomes" id="UP001432027">
    <property type="component" value="Unassembled WGS sequence"/>
</dbReference>
<sequence length="535" mass="60167">MDLLAKAPPCRMQKDQLHAMLNRRVENKKRPVWDDTTRGMFIALLRQSTRTLPSRTFPVECTIDGLRTIDIAVFKAIAELMNVKDGFAEFNEFLALEKWAWLCSMYAKAKTVSKGGSALVWRYSNSMGFMGDDPSTTQPFCDLLTTETFVLLCAIFEHNDNDREVITAFNAIAECYTRRKTRRTLDSVVSAIKHEMEPPAKVQIVEANSDAPNTRMTTRAQARTSQAAPNGMVAEIKAEIKEDEDSKEHIVKFERAEMEEEEVDFTGSSANGPTWTKEMVDQVVVEVKKRQTYWDVTHADYRSITKRRDAANAIAHEINTTHGTTLNDIDIKTKWNLMRGAFGKMVDNYNNSAERPAGHFYEQMSFLLANNRNGAVDLNTPSPASSEDRQNSTPTITITEGQPLNLHEILKGISSETPTKQTLKQMLDAGLTLQPHTTAAAAVIASNGMVQHQQQQLVQQQRNNHAIKESRRLDGEISLLARNQSDSWAVFGRLVEVSGREMNRVDPALAIRMQRALHQVMHDYRLEGANAGLPL</sequence>
<protein>
    <recommendedName>
        <fullName evidence="2">MADF domain-containing protein</fullName>
    </recommendedName>
</protein>
<dbReference type="AlphaFoldDB" id="A0AAV5TUU3"/>
<dbReference type="GO" id="GO:0005634">
    <property type="term" value="C:nucleus"/>
    <property type="evidence" value="ECO:0007669"/>
    <property type="project" value="TreeGrafter"/>
</dbReference>
<feature type="domain" description="MADF" evidence="2">
    <location>
        <begin position="282"/>
        <end position="372"/>
    </location>
</feature>
<organism evidence="3 4">
    <name type="scientific">Pristionchus entomophagus</name>
    <dbReference type="NCBI Taxonomy" id="358040"/>
    <lineage>
        <taxon>Eukaryota</taxon>
        <taxon>Metazoa</taxon>
        <taxon>Ecdysozoa</taxon>
        <taxon>Nematoda</taxon>
        <taxon>Chromadorea</taxon>
        <taxon>Rhabditida</taxon>
        <taxon>Rhabditina</taxon>
        <taxon>Diplogasteromorpha</taxon>
        <taxon>Diplogasteroidea</taxon>
        <taxon>Neodiplogasteridae</taxon>
        <taxon>Pristionchus</taxon>
    </lineage>
</organism>
<dbReference type="PANTHER" id="PTHR12243">
    <property type="entry name" value="MADF DOMAIN TRANSCRIPTION FACTOR"/>
    <property type="match status" value="1"/>
</dbReference>
<dbReference type="GO" id="GO:0006357">
    <property type="term" value="P:regulation of transcription by RNA polymerase II"/>
    <property type="evidence" value="ECO:0007669"/>
    <property type="project" value="TreeGrafter"/>
</dbReference>
<reference evidence="3" key="1">
    <citation type="submission" date="2023-10" db="EMBL/GenBank/DDBJ databases">
        <title>Genome assembly of Pristionchus species.</title>
        <authorList>
            <person name="Yoshida K."/>
            <person name="Sommer R.J."/>
        </authorList>
    </citation>
    <scope>NUCLEOTIDE SEQUENCE</scope>
    <source>
        <strain evidence="3">RS0144</strain>
    </source>
</reference>
<evidence type="ECO:0000313" key="3">
    <source>
        <dbReference type="EMBL" id="GMS97764.1"/>
    </source>
</evidence>
<dbReference type="InterPro" id="IPR006578">
    <property type="entry name" value="MADF-dom"/>
</dbReference>
<comment type="caution">
    <text evidence="3">The sequence shown here is derived from an EMBL/GenBank/DDBJ whole genome shotgun (WGS) entry which is preliminary data.</text>
</comment>
<keyword evidence="4" id="KW-1185">Reference proteome</keyword>